<dbReference type="InterPro" id="IPR025272">
    <property type="entry name" value="SocA_Panacea"/>
</dbReference>
<proteinExistence type="predicted"/>
<evidence type="ECO:0000259" key="1">
    <source>
        <dbReference type="Pfam" id="PF13274"/>
    </source>
</evidence>
<feature type="domain" description="Antitoxin SocA-like Panacea" evidence="1">
    <location>
        <begin position="29"/>
        <end position="124"/>
    </location>
</feature>
<protein>
    <recommendedName>
        <fullName evidence="1">Antitoxin SocA-like Panacea domain-containing protein</fullName>
    </recommendedName>
</protein>
<dbReference type="Pfam" id="PF13274">
    <property type="entry name" value="SocA_Panacea"/>
    <property type="match status" value="1"/>
</dbReference>
<reference evidence="2" key="1">
    <citation type="journal article" date="2021" name="Proc. Natl. Acad. Sci. U.S.A.">
        <title>A Catalog of Tens of Thousands of Viruses from Human Metagenomes Reveals Hidden Associations with Chronic Diseases.</title>
        <authorList>
            <person name="Tisza M.J."/>
            <person name="Buck C.B."/>
        </authorList>
    </citation>
    <scope>NUCLEOTIDE SEQUENCE</scope>
    <source>
        <strain evidence="2">CtsYb1</strain>
    </source>
</reference>
<evidence type="ECO:0000313" key="2">
    <source>
        <dbReference type="EMBL" id="DAG06458.1"/>
    </source>
</evidence>
<dbReference type="EMBL" id="BK016273">
    <property type="protein sequence ID" value="DAG06458.1"/>
    <property type="molecule type" value="Genomic_DNA"/>
</dbReference>
<accession>A0A8S5VI60</accession>
<organism evidence="2">
    <name type="scientific">Siphoviridae sp. ctsYb1</name>
    <dbReference type="NCBI Taxonomy" id="2825696"/>
    <lineage>
        <taxon>Viruses</taxon>
        <taxon>Duplodnaviria</taxon>
        <taxon>Heunggongvirae</taxon>
        <taxon>Uroviricota</taxon>
        <taxon>Caudoviricetes</taxon>
    </lineage>
</organism>
<name>A0A8S5VI60_9CAUD</name>
<sequence length="154" mass="17475">MKGKGQQSTIYDVAKYIIDNFGPMSAMKLQKLAFYSQAMALVWDDVPIFEDDFEAWPKGPVCRNLFQTHKGMFMIEDSEFLESYEPDINRISDDHKATINAVCNSLKDVSGYDLSQMTHSEAPWVDARGGLPAGAHCNTIITKESMEEYYQGNW</sequence>